<feature type="compositionally biased region" description="Low complexity" evidence="1">
    <location>
        <begin position="1198"/>
        <end position="1216"/>
    </location>
</feature>
<feature type="compositionally biased region" description="Polar residues" evidence="1">
    <location>
        <begin position="399"/>
        <end position="409"/>
    </location>
</feature>
<feature type="compositionally biased region" description="Low complexity" evidence="1">
    <location>
        <begin position="297"/>
        <end position="311"/>
    </location>
</feature>
<feature type="compositionally biased region" description="Basic and acidic residues" evidence="1">
    <location>
        <begin position="896"/>
        <end position="905"/>
    </location>
</feature>
<evidence type="ECO:0000256" key="1">
    <source>
        <dbReference type="SAM" id="MobiDB-lite"/>
    </source>
</evidence>
<gene>
    <name evidence="2" type="ORF">B0H17DRAFT_1126730</name>
</gene>
<evidence type="ECO:0008006" key="4">
    <source>
        <dbReference type="Google" id="ProtNLM"/>
    </source>
</evidence>
<dbReference type="GO" id="GO:0008270">
    <property type="term" value="F:zinc ion binding"/>
    <property type="evidence" value="ECO:0007669"/>
    <property type="project" value="InterPro"/>
</dbReference>
<feature type="compositionally biased region" description="Pro residues" evidence="1">
    <location>
        <begin position="1232"/>
        <end position="1242"/>
    </location>
</feature>
<evidence type="ECO:0000313" key="3">
    <source>
        <dbReference type="Proteomes" id="UP001221757"/>
    </source>
</evidence>
<dbReference type="GO" id="GO:0006355">
    <property type="term" value="P:regulation of DNA-templated transcription"/>
    <property type="evidence" value="ECO:0007669"/>
    <property type="project" value="InterPro"/>
</dbReference>
<dbReference type="InterPro" id="IPR006939">
    <property type="entry name" value="SNF5"/>
</dbReference>
<feature type="compositionally biased region" description="Pro residues" evidence="1">
    <location>
        <begin position="1296"/>
        <end position="1305"/>
    </location>
</feature>
<evidence type="ECO:0000313" key="2">
    <source>
        <dbReference type="EMBL" id="KAJ7704372.1"/>
    </source>
</evidence>
<dbReference type="Gene3D" id="3.30.50.10">
    <property type="entry name" value="Erythroid Transcription Factor GATA-1, subunit A"/>
    <property type="match status" value="1"/>
</dbReference>
<accession>A0AAD7GSJ2</accession>
<feature type="compositionally biased region" description="Pro residues" evidence="1">
    <location>
        <begin position="447"/>
        <end position="458"/>
    </location>
</feature>
<organism evidence="2 3">
    <name type="scientific">Mycena rosella</name>
    <name type="common">Pink bonnet</name>
    <name type="synonym">Agaricus rosellus</name>
    <dbReference type="NCBI Taxonomy" id="1033263"/>
    <lineage>
        <taxon>Eukaryota</taxon>
        <taxon>Fungi</taxon>
        <taxon>Dikarya</taxon>
        <taxon>Basidiomycota</taxon>
        <taxon>Agaricomycotina</taxon>
        <taxon>Agaricomycetes</taxon>
        <taxon>Agaricomycetidae</taxon>
        <taxon>Agaricales</taxon>
        <taxon>Marasmiineae</taxon>
        <taxon>Mycenaceae</taxon>
        <taxon>Mycena</taxon>
    </lineage>
</organism>
<dbReference type="Pfam" id="PF04855">
    <property type="entry name" value="SNF5"/>
    <property type="match status" value="1"/>
</dbReference>
<dbReference type="PANTHER" id="PTHR24216:SF65">
    <property type="entry name" value="PAXILLIN-LIKE PROTEIN 1"/>
    <property type="match status" value="1"/>
</dbReference>
<feature type="compositionally biased region" description="Basic residues" evidence="1">
    <location>
        <begin position="906"/>
        <end position="916"/>
    </location>
</feature>
<proteinExistence type="predicted"/>
<name>A0AAD7GSJ2_MYCRO</name>
<dbReference type="GO" id="GO:0000228">
    <property type="term" value="C:nuclear chromosome"/>
    <property type="evidence" value="ECO:0007669"/>
    <property type="project" value="InterPro"/>
</dbReference>
<dbReference type="InterPro" id="IPR013088">
    <property type="entry name" value="Znf_NHR/GATA"/>
</dbReference>
<dbReference type="PANTHER" id="PTHR24216">
    <property type="entry name" value="PAXILLIN-RELATED"/>
    <property type="match status" value="1"/>
</dbReference>
<feature type="compositionally biased region" description="Low complexity" evidence="1">
    <location>
        <begin position="1049"/>
        <end position="1065"/>
    </location>
</feature>
<feature type="region of interest" description="Disordered" evidence="1">
    <location>
        <begin position="275"/>
        <end position="458"/>
    </location>
</feature>
<reference evidence="2" key="1">
    <citation type="submission" date="2023-03" db="EMBL/GenBank/DDBJ databases">
        <title>Massive genome expansion in bonnet fungi (Mycena s.s.) driven by repeated elements and novel gene families across ecological guilds.</title>
        <authorList>
            <consortium name="Lawrence Berkeley National Laboratory"/>
            <person name="Harder C.B."/>
            <person name="Miyauchi S."/>
            <person name="Viragh M."/>
            <person name="Kuo A."/>
            <person name="Thoen E."/>
            <person name="Andreopoulos B."/>
            <person name="Lu D."/>
            <person name="Skrede I."/>
            <person name="Drula E."/>
            <person name="Henrissat B."/>
            <person name="Morin E."/>
            <person name="Kohler A."/>
            <person name="Barry K."/>
            <person name="LaButti K."/>
            <person name="Morin E."/>
            <person name="Salamov A."/>
            <person name="Lipzen A."/>
            <person name="Mereny Z."/>
            <person name="Hegedus B."/>
            <person name="Baldrian P."/>
            <person name="Stursova M."/>
            <person name="Weitz H."/>
            <person name="Taylor A."/>
            <person name="Grigoriev I.V."/>
            <person name="Nagy L.G."/>
            <person name="Martin F."/>
            <person name="Kauserud H."/>
        </authorList>
    </citation>
    <scope>NUCLEOTIDE SEQUENCE</scope>
    <source>
        <strain evidence="2">CBHHK067</strain>
    </source>
</reference>
<feature type="compositionally biased region" description="Pro residues" evidence="1">
    <location>
        <begin position="1276"/>
        <end position="1287"/>
    </location>
</feature>
<feature type="compositionally biased region" description="Polar residues" evidence="1">
    <location>
        <begin position="421"/>
        <end position="431"/>
    </location>
</feature>
<feature type="compositionally biased region" description="Low complexity" evidence="1">
    <location>
        <begin position="331"/>
        <end position="344"/>
    </location>
</feature>
<dbReference type="GO" id="GO:0006338">
    <property type="term" value="P:chromatin remodeling"/>
    <property type="evidence" value="ECO:0007669"/>
    <property type="project" value="InterPro"/>
</dbReference>
<feature type="region of interest" description="Disordered" evidence="1">
    <location>
        <begin position="1164"/>
        <end position="1333"/>
    </location>
</feature>
<keyword evidence="3" id="KW-1185">Reference proteome</keyword>
<feature type="compositionally biased region" description="Polar residues" evidence="1">
    <location>
        <begin position="1170"/>
        <end position="1188"/>
    </location>
</feature>
<protein>
    <recommendedName>
        <fullName evidence="4">SNF5-domain-containing protein</fullName>
    </recommendedName>
</protein>
<dbReference type="EMBL" id="JARKIE010000010">
    <property type="protein sequence ID" value="KAJ7704372.1"/>
    <property type="molecule type" value="Genomic_DNA"/>
</dbReference>
<feature type="region of interest" description="Disordered" evidence="1">
    <location>
        <begin position="1"/>
        <end position="20"/>
    </location>
</feature>
<feature type="compositionally biased region" description="Basic and acidic residues" evidence="1">
    <location>
        <begin position="1067"/>
        <end position="1083"/>
    </location>
</feature>
<feature type="region of interest" description="Disordered" evidence="1">
    <location>
        <begin position="1026"/>
        <end position="1083"/>
    </location>
</feature>
<dbReference type="Proteomes" id="UP001221757">
    <property type="component" value="Unassembled WGS sequence"/>
</dbReference>
<sequence length="1411" mass="150595">MNSNGGGPYPGFAPQGHQGINPAMLASYNRQQQPSQYGGGVSPAQLMNGGGGGMGGMINANHMLQQQQQMMMMNGGLNPAALSAAANGMHLGGGGGAMNPASLMNNNGPGMSGPMNPQMQAPPMQMTPQVIQVMANMGLTREHLAQMNPHERQASMKNVMATLRQQQIQQQAQHQQQQQQQFGPDAGFFDRPGSAMGMGLGGGGGSGGMGMGMGMMPPQRPGTAQGMAGMRPGAAMGMHQSQGMGPGGGMGGGGGMGMNMTMGMGIHSANMGMGMGGGPMGIGPRPPSRAASDYQSQNPNPQQGQQQNGFPPGKPPGTPQFGPGFGGGPQGMPQQQQPLQNTPQGSPPPGSPYTRAKRKLAPSDPQTQSPRISAMGPPPSILRSSSGSGPEANGFARPPSSNGTPQRQHSFGPGQGPPREQTPQRQPSIPRSASPMKAGTPARMGSAPPPPAAMPPPVTPLTVDALPVVPPPVPAPSAAPPPPLVAALPPLPASVNLNPAVTRVTVVPLATSLTTIPPVGAEEVADVQKWMAVDRAYESVYREMRARMGAEVRDVMGPRSVPWWEKGTLDSNQSRFLRGREGFDVRYPYRKKEREGGRRKGARREGIRLPRRIDPEDANRPEQLVPIRLEFDVEHHKMRDTFVWNLNDPVISPENFAQTVVEDYNLAPTYHGIITKTIQDQLSDYRAHSANYDGDSWDVAVTDDTVFAGKLEGKSAVWWSAWRKRLRSEYGFVRAGRGKGHKRRKVVKEEDDDMDAADERPMLVEEFTFDEKALHDDMRILIRLDIIVGSMKLDDQFEWDLDNVDASPEAFAEIYTKELGLGGEFRTAIAHAIREQVQTYQKSLFLVGQPSDGTPVQDDDLRSSLLPSLSSGARAIDQVQSFTPLLNYLSDGELERHEKERDKDFNRRRKRNRGGRRGVALPDRDPIRTYRTPAIGFPELDAATLAAAAAATAPMSRRAAAAAASLTIANMVASENGGPTFTPSALPAVPMPPPLVIKEKTVKGFFKPPPYEPAVLRPRARIPAPVPSTAADVSKFPAPLENDPPPAPTSHLAPPDSRSAKAGGARRAKEVERETKEKEFADGQRRNMINGVWHCSNCGCPESIAIGRRKGPLGDKSQCGTCGKYWHRHRRPRPVEYNSDLEYHARLKREAEIAKTLAKRRGGAAALRAQSGTVPATPADTSEAQTPRDSGEGPSRQSPARDVSPVSDVSSVSEPPLAQKARINGTSHTHSTPPPPPGPPVNLPSVETSPVKSVPTLSPVVVPASIPPATSVPPLASAPPPLPPPSAPVSVAAPSTTPPVAPPPIQSSAPSSAAVDGAAAAAAPPRASGPPPQWLTNAMRAMQAKWKDDKFEITIRKVNASPPEWRLKCLDCPGKLYTPGPGETLSNYEVHLKNRLHRQRVNDRMGNSSNS</sequence>
<feature type="compositionally biased region" description="Low complexity" evidence="1">
    <location>
        <begin position="1306"/>
        <end position="1326"/>
    </location>
</feature>
<feature type="region of interest" description="Disordered" evidence="1">
    <location>
        <begin position="896"/>
        <end position="924"/>
    </location>
</feature>
<feature type="compositionally biased region" description="Low complexity" evidence="1">
    <location>
        <begin position="1258"/>
        <end position="1275"/>
    </location>
</feature>
<comment type="caution">
    <text evidence="2">The sequence shown here is derived from an EMBL/GenBank/DDBJ whole genome shotgun (WGS) entry which is preliminary data.</text>
</comment>